<dbReference type="InterPro" id="IPR001763">
    <property type="entry name" value="Rhodanese-like_dom"/>
</dbReference>
<dbReference type="eggNOG" id="COG0607">
    <property type="taxonomic scope" value="Bacteria"/>
</dbReference>
<proteinExistence type="predicted"/>
<feature type="signal peptide" evidence="1">
    <location>
        <begin position="1"/>
        <end position="25"/>
    </location>
</feature>
<dbReference type="EMBL" id="CP000112">
    <property type="protein sequence ID" value="ABB37480.1"/>
    <property type="molecule type" value="Genomic_DNA"/>
</dbReference>
<feature type="domain" description="Rhodanese" evidence="2">
    <location>
        <begin position="52"/>
        <end position="145"/>
    </location>
</feature>
<dbReference type="KEGG" id="dde:Dde_0679"/>
<dbReference type="CDD" id="cd00158">
    <property type="entry name" value="RHOD"/>
    <property type="match status" value="3"/>
</dbReference>
<evidence type="ECO:0000259" key="2">
    <source>
        <dbReference type="PROSITE" id="PS50206"/>
    </source>
</evidence>
<dbReference type="PROSITE" id="PS51257">
    <property type="entry name" value="PROKAR_LIPOPROTEIN"/>
    <property type="match status" value="1"/>
</dbReference>
<dbReference type="RefSeq" id="WP_011366768.1">
    <property type="nucleotide sequence ID" value="NC_007519.1"/>
</dbReference>
<dbReference type="AlphaFoldDB" id="Q315B6"/>
<dbReference type="InterPro" id="IPR050229">
    <property type="entry name" value="GlpE_sulfurtransferase"/>
</dbReference>
<dbReference type="eggNOG" id="COG2897">
    <property type="taxonomic scope" value="Bacteria"/>
</dbReference>
<dbReference type="PROSITE" id="PS50206">
    <property type="entry name" value="RHODANESE_3"/>
    <property type="match status" value="3"/>
</dbReference>
<dbReference type="PANTHER" id="PTHR43031:SF1">
    <property type="entry name" value="PYRIDINE NUCLEOTIDE-DISULPHIDE OXIDOREDUCTASE"/>
    <property type="match status" value="1"/>
</dbReference>
<evidence type="ECO:0000256" key="1">
    <source>
        <dbReference type="SAM" id="SignalP"/>
    </source>
</evidence>
<evidence type="ECO:0000313" key="3">
    <source>
        <dbReference type="EMBL" id="ABB37480.1"/>
    </source>
</evidence>
<dbReference type="PANTHER" id="PTHR43031">
    <property type="entry name" value="FAD-DEPENDENT OXIDOREDUCTASE"/>
    <property type="match status" value="1"/>
</dbReference>
<protein>
    <submittedName>
        <fullName evidence="3">Rhodanese-like protein</fullName>
    </submittedName>
</protein>
<dbReference type="Proteomes" id="UP000002710">
    <property type="component" value="Chromosome"/>
</dbReference>
<keyword evidence="1" id="KW-0732">Signal</keyword>
<gene>
    <name evidence="3" type="ordered locus">Dde_0679</name>
</gene>
<dbReference type="HOGENOM" id="CLU_047687_0_0_7"/>
<dbReference type="STRING" id="207559.Dde_0679"/>
<name>Q315B6_OLEA2</name>
<sequence length="363" mass="39747">MKTMRKPLLTTLMLMLGLMLLSGCAAQQPREPWMINDIVDVEYVAQYVKVPHPENVMIIDSRPYEAKFVKGYIPTAVSIPDTQFEKHADRLPADKNALLIFYCGGWQCKLSHKSARKAMDMGYTNVKVFAAGYPAWLESGRVPALGLEALHDMLASGADYMLIDSRPVQKYLEGTIPSAISVPDSRFDAKKGLLPADKNTPLIFFCGGLKCPLSHKSAAKAQALGYTSVWIAEEGEPGWKALYGGGQAVAVQSGGEEGSIDAEQFKTIMAESPGSIMVVDVRDPDEFNAGHMKGAVNIPVDRLEKEIAALPADKPVVFVCATGARSGEAYYMTRDLRPEIKDVFYLEAETTYHKDGSFDITVP</sequence>
<dbReference type="SMART" id="SM00450">
    <property type="entry name" value="RHOD"/>
    <property type="match status" value="3"/>
</dbReference>
<keyword evidence="4" id="KW-1185">Reference proteome</keyword>
<feature type="domain" description="Rhodanese" evidence="2">
    <location>
        <begin position="272"/>
        <end position="349"/>
    </location>
</feature>
<evidence type="ECO:0000313" key="4">
    <source>
        <dbReference type="Proteomes" id="UP000002710"/>
    </source>
</evidence>
<reference evidence="3 4" key="1">
    <citation type="journal article" date="2011" name="J. Bacteriol.">
        <title>Complete genome sequence and updated annotation of Desulfovibrio alaskensis G20.</title>
        <authorList>
            <person name="Hauser L.J."/>
            <person name="Land M.L."/>
            <person name="Brown S.D."/>
            <person name="Larimer F."/>
            <person name="Keller K.L."/>
            <person name="Rapp-Giles B.J."/>
            <person name="Price M.N."/>
            <person name="Lin M."/>
            <person name="Bruce D.C."/>
            <person name="Detter J.C."/>
            <person name="Tapia R."/>
            <person name="Han C.S."/>
            <person name="Goodwin L.A."/>
            <person name="Cheng J.F."/>
            <person name="Pitluck S."/>
            <person name="Copeland A."/>
            <person name="Lucas S."/>
            <person name="Nolan M."/>
            <person name="Lapidus A.L."/>
            <person name="Palumbo A.V."/>
            <person name="Wall J.D."/>
        </authorList>
    </citation>
    <scope>NUCLEOTIDE SEQUENCE [LARGE SCALE GENOMIC DNA]</scope>
    <source>
        <strain evidence="4">ATCC BAA 1058 / DSM 17464 / G20</strain>
    </source>
</reference>
<dbReference type="Pfam" id="PF00581">
    <property type="entry name" value="Rhodanese"/>
    <property type="match status" value="3"/>
</dbReference>
<accession>Q315B6</accession>
<dbReference type="Gene3D" id="3.40.250.10">
    <property type="entry name" value="Rhodanese-like domain"/>
    <property type="match status" value="3"/>
</dbReference>
<feature type="domain" description="Rhodanese" evidence="2">
    <location>
        <begin position="156"/>
        <end position="248"/>
    </location>
</feature>
<organism evidence="3 4">
    <name type="scientific">Oleidesulfovibrio alaskensis (strain ATCC BAA-1058 / DSM 17464 / G20)</name>
    <name type="common">Desulfovibrio alaskensis</name>
    <dbReference type="NCBI Taxonomy" id="207559"/>
    <lineage>
        <taxon>Bacteria</taxon>
        <taxon>Pseudomonadati</taxon>
        <taxon>Thermodesulfobacteriota</taxon>
        <taxon>Desulfovibrionia</taxon>
        <taxon>Desulfovibrionales</taxon>
        <taxon>Desulfovibrionaceae</taxon>
        <taxon>Oleidesulfovibrio</taxon>
    </lineage>
</organism>
<dbReference type="InterPro" id="IPR036873">
    <property type="entry name" value="Rhodanese-like_dom_sf"/>
</dbReference>
<feature type="chain" id="PRO_5004219770" evidence="1">
    <location>
        <begin position="26"/>
        <end position="363"/>
    </location>
</feature>
<dbReference type="SUPFAM" id="SSF52821">
    <property type="entry name" value="Rhodanese/Cell cycle control phosphatase"/>
    <property type="match status" value="3"/>
</dbReference>